<organism evidence="3 4">
    <name type="scientific">Halococcus dombrowskii</name>
    <dbReference type="NCBI Taxonomy" id="179637"/>
    <lineage>
        <taxon>Archaea</taxon>
        <taxon>Methanobacteriati</taxon>
        <taxon>Methanobacteriota</taxon>
        <taxon>Stenosarchaea group</taxon>
        <taxon>Halobacteria</taxon>
        <taxon>Halobacteriales</taxon>
        <taxon>Halococcaceae</taxon>
        <taxon>Halococcus</taxon>
    </lineage>
</organism>
<dbReference type="InterPro" id="IPR036866">
    <property type="entry name" value="RibonucZ/Hydroxyglut_hydro"/>
</dbReference>
<gene>
    <name evidence="3" type="ORF">GCM10008985_31000</name>
</gene>
<feature type="compositionally biased region" description="Polar residues" evidence="1">
    <location>
        <begin position="71"/>
        <end position="80"/>
    </location>
</feature>
<evidence type="ECO:0000259" key="2">
    <source>
        <dbReference type="Pfam" id="PF24743"/>
    </source>
</evidence>
<dbReference type="InterPro" id="IPR056109">
    <property type="entry name" value="DUF7692"/>
</dbReference>
<accession>A0AAV3SL51</accession>
<dbReference type="Pfam" id="PF24743">
    <property type="entry name" value="DUF7692"/>
    <property type="match status" value="1"/>
</dbReference>
<feature type="domain" description="DUF7692" evidence="2">
    <location>
        <begin position="6"/>
        <end position="39"/>
    </location>
</feature>
<sequence>MSEPVMRIRTDGKFAYREEFVDNVAGLLGENTRVGAVLLTHVHIDHSDGLPVLEARDLLATEVTVNERPTKSSPDSTMLSGMQMPHRSLLRAR</sequence>
<comment type="caution">
    <text evidence="3">The sequence shown here is derived from an EMBL/GenBank/DDBJ whole genome shotgun (WGS) entry which is preliminary data.</text>
</comment>
<dbReference type="Proteomes" id="UP001500962">
    <property type="component" value="Unassembled WGS sequence"/>
</dbReference>
<protein>
    <recommendedName>
        <fullName evidence="2">DUF7692 domain-containing protein</fullName>
    </recommendedName>
</protein>
<dbReference type="EMBL" id="BAAADN010000054">
    <property type="protein sequence ID" value="GAA0471997.1"/>
    <property type="molecule type" value="Genomic_DNA"/>
</dbReference>
<dbReference type="SUPFAM" id="SSF56281">
    <property type="entry name" value="Metallo-hydrolase/oxidoreductase"/>
    <property type="match status" value="1"/>
</dbReference>
<evidence type="ECO:0000313" key="4">
    <source>
        <dbReference type="Proteomes" id="UP001500962"/>
    </source>
</evidence>
<evidence type="ECO:0000313" key="3">
    <source>
        <dbReference type="EMBL" id="GAA0471997.1"/>
    </source>
</evidence>
<reference evidence="3" key="1">
    <citation type="journal article" date="2014" name="Int. J. Syst. Evol. Microbiol.">
        <title>Complete genome sequence of Corynebacterium casei LMG S-19264T (=DSM 44701T), isolated from a smear-ripened cheese.</title>
        <authorList>
            <consortium name="US DOE Joint Genome Institute (JGI-PGF)"/>
            <person name="Walter F."/>
            <person name="Albersmeier A."/>
            <person name="Kalinowski J."/>
            <person name="Ruckert C."/>
        </authorList>
    </citation>
    <scope>NUCLEOTIDE SEQUENCE</scope>
    <source>
        <strain evidence="3">JCM 12289</strain>
    </source>
</reference>
<proteinExistence type="predicted"/>
<feature type="region of interest" description="Disordered" evidence="1">
    <location>
        <begin position="65"/>
        <end position="93"/>
    </location>
</feature>
<name>A0AAV3SL51_HALDO</name>
<reference evidence="3" key="2">
    <citation type="submission" date="2023-12" db="EMBL/GenBank/DDBJ databases">
        <authorList>
            <person name="Sun Q."/>
            <person name="Inoue M."/>
        </authorList>
    </citation>
    <scope>NUCLEOTIDE SEQUENCE</scope>
    <source>
        <strain evidence="3">JCM 12289</strain>
    </source>
</reference>
<dbReference type="AlphaFoldDB" id="A0AAV3SL51"/>
<evidence type="ECO:0000256" key="1">
    <source>
        <dbReference type="SAM" id="MobiDB-lite"/>
    </source>
</evidence>
<dbReference type="Gene3D" id="3.60.15.10">
    <property type="entry name" value="Ribonuclease Z/Hydroxyacylglutathione hydrolase-like"/>
    <property type="match status" value="1"/>
</dbReference>